<dbReference type="PANTHER" id="PTHR30487">
    <property type="entry name" value="TYPE 4 PREPILIN-LIKE PROTEINS LEADER PEPTIDE-PROCESSING ENZYME"/>
    <property type="match status" value="1"/>
</dbReference>
<name>A0ABX9LC61_9ACTN</name>
<evidence type="ECO:0000256" key="1">
    <source>
        <dbReference type="ARBA" id="ARBA00005801"/>
    </source>
</evidence>
<comment type="caution">
    <text evidence="5">The sequence shown here is derived from an EMBL/GenBank/DDBJ whole genome shotgun (WGS) entry which is preliminary data.</text>
</comment>
<keyword evidence="3" id="KW-1133">Transmembrane helix</keyword>
<feature type="region of interest" description="Disordered" evidence="2">
    <location>
        <begin position="42"/>
        <end position="96"/>
    </location>
</feature>
<organism evidence="5 6">
    <name type="scientific">Microbispora triticiradicis</name>
    <dbReference type="NCBI Taxonomy" id="2200763"/>
    <lineage>
        <taxon>Bacteria</taxon>
        <taxon>Bacillati</taxon>
        <taxon>Actinomycetota</taxon>
        <taxon>Actinomycetes</taxon>
        <taxon>Streptosporangiales</taxon>
        <taxon>Streptosporangiaceae</taxon>
        <taxon>Microbispora</taxon>
    </lineage>
</organism>
<evidence type="ECO:0000256" key="2">
    <source>
        <dbReference type="SAM" id="MobiDB-lite"/>
    </source>
</evidence>
<evidence type="ECO:0000259" key="4">
    <source>
        <dbReference type="Pfam" id="PF01478"/>
    </source>
</evidence>
<dbReference type="PANTHER" id="PTHR30487:SF0">
    <property type="entry name" value="PREPILIN LEADER PEPTIDASE_N-METHYLTRANSFERASE-RELATED"/>
    <property type="match status" value="1"/>
</dbReference>
<feature type="transmembrane region" description="Helical" evidence="3">
    <location>
        <begin position="189"/>
        <end position="208"/>
    </location>
</feature>
<comment type="similarity">
    <text evidence="1">Belongs to the peptidase A24 family.</text>
</comment>
<dbReference type="InterPro" id="IPR000045">
    <property type="entry name" value="Prepilin_IV_endopep_pep"/>
</dbReference>
<feature type="transmembrane region" description="Helical" evidence="3">
    <location>
        <begin position="141"/>
        <end position="159"/>
    </location>
</feature>
<evidence type="ECO:0000313" key="5">
    <source>
        <dbReference type="EMBL" id="RGA01397.1"/>
    </source>
</evidence>
<protein>
    <submittedName>
        <fullName evidence="5">Prepilin peptidase</fullName>
    </submittedName>
</protein>
<dbReference type="Pfam" id="PF01478">
    <property type="entry name" value="Peptidase_A24"/>
    <property type="match status" value="1"/>
</dbReference>
<dbReference type="EMBL" id="QFZU02000172">
    <property type="protein sequence ID" value="RGA01397.1"/>
    <property type="molecule type" value="Genomic_DNA"/>
</dbReference>
<reference evidence="5 6" key="1">
    <citation type="submission" date="2018-08" db="EMBL/GenBank/DDBJ databases">
        <title>Microbispora. triticiradicis sp. nov., a novel actinomycete isolated from the root of wheat (Triticum aestivum L.)).</title>
        <authorList>
            <person name="Han C."/>
        </authorList>
    </citation>
    <scope>NUCLEOTIDE SEQUENCE [LARGE SCALE GENOMIC DNA]</scope>
    <source>
        <strain evidence="5 6">NEAU-HRDPA2-9</strain>
    </source>
</reference>
<sequence>MRVRRTGVRVGRVSLPVIVAAAVLGLVAGAYARAFATGFDTRPEERGGVGLGEGSDAQPEARPEAQADARPEAEPDPHSEVRDESQEGARGGVEPGGHRAEVVRAFASAVRAAPLPRPPYLLEGVTALAAALAAWRVHDGWVLAAWSYAVVAGAALAEIDRRTWRLPDAITLPSYPILVALLAPSGRLLPALASGCALGAVYAVLWFIRPAGLGLGDVKLAGLIGLLTGALGTQSVIVAGMAGQVLGALYAVGLLLARRATRTTEFPFGPFMLAGALVALCLTNAA</sequence>
<keyword evidence="6" id="KW-1185">Reference proteome</keyword>
<feature type="compositionally biased region" description="Basic and acidic residues" evidence="2">
    <location>
        <begin position="59"/>
        <end position="87"/>
    </location>
</feature>
<evidence type="ECO:0000313" key="6">
    <source>
        <dbReference type="Proteomes" id="UP000262538"/>
    </source>
</evidence>
<feature type="transmembrane region" description="Helical" evidence="3">
    <location>
        <begin position="220"/>
        <end position="246"/>
    </location>
</feature>
<dbReference type="InterPro" id="IPR050882">
    <property type="entry name" value="Prepilin_peptidase/N-MTase"/>
</dbReference>
<evidence type="ECO:0000256" key="3">
    <source>
        <dbReference type="SAM" id="Phobius"/>
    </source>
</evidence>
<dbReference type="Proteomes" id="UP000262538">
    <property type="component" value="Unassembled WGS sequence"/>
</dbReference>
<keyword evidence="3" id="KW-0472">Membrane</keyword>
<proteinExistence type="inferred from homology"/>
<feature type="domain" description="Prepilin type IV endopeptidase peptidase" evidence="4">
    <location>
        <begin position="152"/>
        <end position="252"/>
    </location>
</feature>
<keyword evidence="3" id="KW-0812">Transmembrane</keyword>
<accession>A0ABX9LC61</accession>
<gene>
    <name evidence="5" type="ORF">DI270_029695</name>
</gene>
<dbReference type="Gene3D" id="1.20.120.1220">
    <property type="match status" value="1"/>
</dbReference>